<dbReference type="SMART" id="SM01395">
    <property type="entry name" value="Tbf5"/>
    <property type="match status" value="1"/>
</dbReference>
<evidence type="ECO:0000256" key="2">
    <source>
        <dbReference type="ARBA" id="ARBA00007470"/>
    </source>
</evidence>
<evidence type="ECO:0000256" key="6">
    <source>
        <dbReference type="ARBA" id="ARBA00023204"/>
    </source>
</evidence>
<proteinExistence type="inferred from homology"/>
<comment type="similarity">
    <text evidence="2 8">Belongs to the TFB5 family.</text>
</comment>
<gene>
    <name evidence="9" type="ORF">SAY87_015160</name>
</gene>
<evidence type="ECO:0000313" key="10">
    <source>
        <dbReference type="Proteomes" id="UP001345219"/>
    </source>
</evidence>
<reference evidence="9 10" key="1">
    <citation type="journal article" date="2023" name="Hortic Res">
        <title>Pangenome of water caltrop reveals structural variations and asymmetric subgenome divergence after allopolyploidization.</title>
        <authorList>
            <person name="Zhang X."/>
            <person name="Chen Y."/>
            <person name="Wang L."/>
            <person name="Yuan Y."/>
            <person name="Fang M."/>
            <person name="Shi L."/>
            <person name="Lu R."/>
            <person name="Comes H.P."/>
            <person name="Ma Y."/>
            <person name="Chen Y."/>
            <person name="Huang G."/>
            <person name="Zhou Y."/>
            <person name="Zheng Z."/>
            <person name="Qiu Y."/>
        </authorList>
    </citation>
    <scope>NUCLEOTIDE SEQUENCE [LARGE SCALE GENOMIC DNA]</scope>
    <source>
        <tissue evidence="9">Roots</tissue>
    </source>
</reference>
<dbReference type="GO" id="GO:0006294">
    <property type="term" value="P:nucleotide-excision repair, preincision complex assembly"/>
    <property type="evidence" value="ECO:0007669"/>
    <property type="project" value="TreeGrafter"/>
</dbReference>
<dbReference type="SUPFAM" id="SSF142897">
    <property type="entry name" value="TFB5-like"/>
    <property type="match status" value="1"/>
</dbReference>
<dbReference type="InterPro" id="IPR035935">
    <property type="entry name" value="TFB5-like_sf"/>
</dbReference>
<evidence type="ECO:0000256" key="1">
    <source>
        <dbReference type="ARBA" id="ARBA00004123"/>
    </source>
</evidence>
<dbReference type="Gene3D" id="3.30.70.1220">
    <property type="entry name" value="TFB5-like"/>
    <property type="match status" value="1"/>
</dbReference>
<dbReference type="EMBL" id="JAXIOK010000019">
    <property type="protein sequence ID" value="KAK4748574.1"/>
    <property type="molecule type" value="Genomic_DNA"/>
</dbReference>
<evidence type="ECO:0000256" key="8">
    <source>
        <dbReference type="RuleBase" id="RU368032"/>
    </source>
</evidence>
<comment type="caution">
    <text evidence="9">The sequence shown here is derived from an EMBL/GenBank/DDBJ whole genome shotgun (WGS) entry which is preliminary data.</text>
</comment>
<comment type="function">
    <text evidence="8">In NER, TFIIH acts by opening DNA around the lesion to allow the excision of the damaged oligonucleotide and its replacement by a new DNA fragment. In transcription, TFIIH has an essential role in transcription initiation. When the pre-initiation complex (PIC) has been established, TFIIH is required for promoter opening and promoter escape.</text>
</comment>
<organism evidence="9 10">
    <name type="scientific">Trapa incisa</name>
    <dbReference type="NCBI Taxonomy" id="236973"/>
    <lineage>
        <taxon>Eukaryota</taxon>
        <taxon>Viridiplantae</taxon>
        <taxon>Streptophyta</taxon>
        <taxon>Embryophyta</taxon>
        <taxon>Tracheophyta</taxon>
        <taxon>Spermatophyta</taxon>
        <taxon>Magnoliopsida</taxon>
        <taxon>eudicotyledons</taxon>
        <taxon>Gunneridae</taxon>
        <taxon>Pentapetalae</taxon>
        <taxon>rosids</taxon>
        <taxon>malvids</taxon>
        <taxon>Myrtales</taxon>
        <taxon>Lythraceae</taxon>
        <taxon>Trapa</taxon>
    </lineage>
</organism>
<evidence type="ECO:0000256" key="3">
    <source>
        <dbReference type="ARBA" id="ARBA00022763"/>
    </source>
</evidence>
<evidence type="ECO:0000256" key="4">
    <source>
        <dbReference type="ARBA" id="ARBA00023015"/>
    </source>
</evidence>
<dbReference type="InterPro" id="IPR009400">
    <property type="entry name" value="TFIIH_TTDA/Tfb5"/>
</dbReference>
<sequence>MLYFQHSGNDIVFVRLATVEFSFSLHLTAHLPHAPSPSSFILQFYSALRFLICDAIFRSLCGSESGFLAHNGQCYKGTVHLMVDSILHIFRIICCLVIVNDFSKFSFFLVLMKYPSRCCSDIPMAQFIINYNGLHCRNSSYVCLIAPTQLFVQPHAAQMIRSSIAEFREQNSYEKPA</sequence>
<dbReference type="GO" id="GO:0006367">
    <property type="term" value="P:transcription initiation at RNA polymerase II promoter"/>
    <property type="evidence" value="ECO:0007669"/>
    <property type="project" value="UniProtKB-UniRule"/>
</dbReference>
<dbReference type="Proteomes" id="UP001345219">
    <property type="component" value="Chromosome 12"/>
</dbReference>
<dbReference type="AlphaFoldDB" id="A0AAN7H0P6"/>
<evidence type="ECO:0000256" key="7">
    <source>
        <dbReference type="ARBA" id="ARBA00023242"/>
    </source>
</evidence>
<keyword evidence="7 8" id="KW-0539">Nucleus</keyword>
<name>A0AAN7H0P6_9MYRT</name>
<keyword evidence="3 8" id="KW-0227">DNA damage</keyword>
<dbReference type="PANTHER" id="PTHR28580">
    <property type="entry name" value="GENERAL TRANSCRIPTION FACTOR IIH SUBUNIT 5"/>
    <property type="match status" value="1"/>
</dbReference>
<comment type="subunit">
    <text evidence="8">Component of the 7-subunit TFIIH core complex.</text>
</comment>
<keyword evidence="6 8" id="KW-0234">DNA repair</keyword>
<dbReference type="Pfam" id="PF06331">
    <property type="entry name" value="Tfb5"/>
    <property type="match status" value="1"/>
</dbReference>
<dbReference type="PANTHER" id="PTHR28580:SF1">
    <property type="entry name" value="GENERAL TRANSCRIPTION FACTOR IIH SUBUNIT 5"/>
    <property type="match status" value="1"/>
</dbReference>
<keyword evidence="10" id="KW-1185">Reference proteome</keyword>
<evidence type="ECO:0000256" key="5">
    <source>
        <dbReference type="ARBA" id="ARBA00023163"/>
    </source>
</evidence>
<keyword evidence="4 8" id="KW-0805">Transcription regulation</keyword>
<evidence type="ECO:0000313" key="9">
    <source>
        <dbReference type="EMBL" id="KAK4748574.1"/>
    </source>
</evidence>
<accession>A0AAN7H0P6</accession>
<keyword evidence="5 8" id="KW-0804">Transcription</keyword>
<dbReference type="GO" id="GO:0000439">
    <property type="term" value="C:transcription factor TFIIH core complex"/>
    <property type="evidence" value="ECO:0007669"/>
    <property type="project" value="UniProtKB-UniRule"/>
</dbReference>
<comment type="subcellular location">
    <subcellularLocation>
        <location evidence="1 8">Nucleus</location>
    </subcellularLocation>
</comment>
<protein>
    <recommendedName>
        <fullName evidence="8">General transcription and DNA repair factor IIH subunit TFB5</fullName>
    </recommendedName>
</protein>
<dbReference type="GO" id="GO:0005675">
    <property type="term" value="C:transcription factor TFIIH holo complex"/>
    <property type="evidence" value="ECO:0007669"/>
    <property type="project" value="TreeGrafter"/>
</dbReference>